<evidence type="ECO:0000256" key="1">
    <source>
        <dbReference type="SAM" id="Phobius"/>
    </source>
</evidence>
<keyword evidence="1" id="KW-1133">Transmembrane helix</keyword>
<keyword evidence="3" id="KW-1185">Reference proteome</keyword>
<dbReference type="PANTHER" id="PTHR36974">
    <property type="entry name" value="MEMBRANE PROTEIN-RELATED"/>
    <property type="match status" value="1"/>
</dbReference>
<reference evidence="3" key="1">
    <citation type="journal article" date="2019" name="Int. J. Syst. Evol. Microbiol.">
        <title>The Global Catalogue of Microorganisms (GCM) 10K type strain sequencing project: providing services to taxonomists for standard genome sequencing and annotation.</title>
        <authorList>
            <consortium name="The Broad Institute Genomics Platform"/>
            <consortium name="The Broad Institute Genome Sequencing Center for Infectious Disease"/>
            <person name="Wu L."/>
            <person name="Ma J."/>
        </authorList>
    </citation>
    <scope>NUCLEOTIDE SEQUENCE [LARGE SCALE GENOMIC DNA]</scope>
    <source>
        <strain evidence="3">CGMCC 1.12966</strain>
    </source>
</reference>
<evidence type="ECO:0000313" key="3">
    <source>
        <dbReference type="Proteomes" id="UP000620550"/>
    </source>
</evidence>
<evidence type="ECO:0000313" key="2">
    <source>
        <dbReference type="EMBL" id="GHE32756.1"/>
    </source>
</evidence>
<feature type="transmembrane region" description="Helical" evidence="1">
    <location>
        <begin position="53"/>
        <end position="71"/>
    </location>
</feature>
<proteinExistence type="predicted"/>
<feature type="transmembrane region" description="Helical" evidence="1">
    <location>
        <begin position="110"/>
        <end position="128"/>
    </location>
</feature>
<keyword evidence="1" id="KW-0812">Transmembrane</keyword>
<protein>
    <submittedName>
        <fullName evidence="2">Membrane protein</fullName>
    </submittedName>
</protein>
<organism evidence="2 3">
    <name type="scientific">Sphingobacterium griseoflavum</name>
    <dbReference type="NCBI Taxonomy" id="1474952"/>
    <lineage>
        <taxon>Bacteria</taxon>
        <taxon>Pseudomonadati</taxon>
        <taxon>Bacteroidota</taxon>
        <taxon>Sphingobacteriia</taxon>
        <taxon>Sphingobacteriales</taxon>
        <taxon>Sphingobacteriaceae</taxon>
        <taxon>Sphingobacterium</taxon>
    </lineage>
</organism>
<keyword evidence="1" id="KW-0472">Membrane</keyword>
<dbReference type="EMBL" id="BNAF01000005">
    <property type="protein sequence ID" value="GHE32756.1"/>
    <property type="molecule type" value="Genomic_DNA"/>
</dbReference>
<gene>
    <name evidence="2" type="ORF">GCM10017764_14660</name>
</gene>
<dbReference type="RefSeq" id="WP_229826432.1">
    <property type="nucleotide sequence ID" value="NZ_BNAF01000005.1"/>
</dbReference>
<comment type="caution">
    <text evidence="2">The sequence shown here is derived from an EMBL/GenBank/DDBJ whole genome shotgun (WGS) entry which is preliminary data.</text>
</comment>
<feature type="transmembrane region" description="Helical" evidence="1">
    <location>
        <begin position="78"/>
        <end position="98"/>
    </location>
</feature>
<dbReference type="PANTHER" id="PTHR36974:SF1">
    <property type="entry name" value="DOXX FAMILY MEMBRANE PROTEIN"/>
    <property type="match status" value="1"/>
</dbReference>
<name>A0ABQ3HTB5_9SPHI</name>
<sequence length="150" mass="16849">MMVKIGRNGFVKHGSRLLLGAFMLFAGIAHLTFGRKTFRAQVPNWVPMDKDQVVLLSGVVEIALGLLVILAGHRSRSIPWLLAIFLILVFPGNIAQYLNKRDAFGLDSDTARFIRLLFQPVLIYWALWSMEALPSKNGTQLLLRSKSDKN</sequence>
<dbReference type="Proteomes" id="UP000620550">
    <property type="component" value="Unassembled WGS sequence"/>
</dbReference>
<accession>A0ABQ3HTB5</accession>